<evidence type="ECO:0000313" key="6">
    <source>
        <dbReference type="EMBL" id="SHK62122.1"/>
    </source>
</evidence>
<feature type="region of interest" description="Disordered" evidence="4">
    <location>
        <begin position="81"/>
        <end position="100"/>
    </location>
</feature>
<dbReference type="PANTHER" id="PTHR44688">
    <property type="entry name" value="DNA-BINDING TRANSCRIPTIONAL ACTIVATOR DEVR_DOSR"/>
    <property type="match status" value="1"/>
</dbReference>
<reference evidence="6 7" key="1">
    <citation type="submission" date="2016-11" db="EMBL/GenBank/DDBJ databases">
        <authorList>
            <person name="Jaros S."/>
            <person name="Januszkiewicz K."/>
            <person name="Wedrychowicz H."/>
        </authorList>
    </citation>
    <scope>NUCLEOTIDE SEQUENCE [LARGE SCALE GENOMIC DNA]</scope>
    <source>
        <strain evidence="6 7">DSM 43832</strain>
    </source>
</reference>
<dbReference type="SMART" id="SM00421">
    <property type="entry name" value="HTH_LUXR"/>
    <property type="match status" value="1"/>
</dbReference>
<dbReference type="PANTHER" id="PTHR44688:SF16">
    <property type="entry name" value="DNA-BINDING TRANSCRIPTIONAL ACTIVATOR DEVR_DOSR"/>
    <property type="match status" value="1"/>
</dbReference>
<dbReference type="EMBL" id="FRAP01000009">
    <property type="protein sequence ID" value="SHK62122.1"/>
    <property type="molecule type" value="Genomic_DNA"/>
</dbReference>
<dbReference type="STRING" id="1848.SAMN05443637_10932"/>
<dbReference type="AlphaFoldDB" id="A0A1M6TYL6"/>
<dbReference type="Pfam" id="PF00196">
    <property type="entry name" value="GerE"/>
    <property type="match status" value="1"/>
</dbReference>
<keyword evidence="1" id="KW-0805">Transcription regulation</keyword>
<dbReference type="GO" id="GO:0006355">
    <property type="term" value="P:regulation of DNA-templated transcription"/>
    <property type="evidence" value="ECO:0007669"/>
    <property type="project" value="InterPro"/>
</dbReference>
<gene>
    <name evidence="6" type="ORF">SAMN05443637_10932</name>
</gene>
<keyword evidence="2" id="KW-0238">DNA-binding</keyword>
<dbReference type="Gene3D" id="1.10.10.10">
    <property type="entry name" value="Winged helix-like DNA-binding domain superfamily/Winged helix DNA-binding domain"/>
    <property type="match status" value="1"/>
</dbReference>
<dbReference type="PROSITE" id="PS50043">
    <property type="entry name" value="HTH_LUXR_2"/>
    <property type="match status" value="1"/>
</dbReference>
<evidence type="ECO:0000256" key="2">
    <source>
        <dbReference type="ARBA" id="ARBA00023125"/>
    </source>
</evidence>
<dbReference type="RefSeq" id="WP_073457360.1">
    <property type="nucleotide sequence ID" value="NZ_CALGVN010000044.1"/>
</dbReference>
<evidence type="ECO:0000256" key="1">
    <source>
        <dbReference type="ARBA" id="ARBA00023015"/>
    </source>
</evidence>
<dbReference type="OrthoDB" id="3577225at2"/>
<dbReference type="InterPro" id="IPR016032">
    <property type="entry name" value="Sig_transdc_resp-reg_C-effctor"/>
</dbReference>
<feature type="domain" description="HTH luxR-type" evidence="5">
    <location>
        <begin position="106"/>
        <end position="171"/>
    </location>
</feature>
<dbReference type="InterPro" id="IPR036388">
    <property type="entry name" value="WH-like_DNA-bd_sf"/>
</dbReference>
<dbReference type="PRINTS" id="PR00038">
    <property type="entry name" value="HTHLUXR"/>
</dbReference>
<dbReference type="GO" id="GO:0003677">
    <property type="term" value="F:DNA binding"/>
    <property type="evidence" value="ECO:0007669"/>
    <property type="project" value="UniProtKB-KW"/>
</dbReference>
<evidence type="ECO:0000256" key="4">
    <source>
        <dbReference type="SAM" id="MobiDB-lite"/>
    </source>
</evidence>
<evidence type="ECO:0000259" key="5">
    <source>
        <dbReference type="PROSITE" id="PS50043"/>
    </source>
</evidence>
<organism evidence="6 7">
    <name type="scientific">Pseudonocardia thermophila</name>
    <dbReference type="NCBI Taxonomy" id="1848"/>
    <lineage>
        <taxon>Bacteria</taxon>
        <taxon>Bacillati</taxon>
        <taxon>Actinomycetota</taxon>
        <taxon>Actinomycetes</taxon>
        <taxon>Pseudonocardiales</taxon>
        <taxon>Pseudonocardiaceae</taxon>
        <taxon>Pseudonocardia</taxon>
    </lineage>
</organism>
<dbReference type="SUPFAM" id="SSF46894">
    <property type="entry name" value="C-terminal effector domain of the bipartite response regulators"/>
    <property type="match status" value="1"/>
</dbReference>
<dbReference type="InterPro" id="IPR000792">
    <property type="entry name" value="Tscrpt_reg_LuxR_C"/>
</dbReference>
<keyword evidence="3" id="KW-0804">Transcription</keyword>
<evidence type="ECO:0000256" key="3">
    <source>
        <dbReference type="ARBA" id="ARBA00023163"/>
    </source>
</evidence>
<accession>A0A1M6TYL6</accession>
<evidence type="ECO:0000313" key="7">
    <source>
        <dbReference type="Proteomes" id="UP000184363"/>
    </source>
</evidence>
<protein>
    <submittedName>
        <fullName evidence="6">Regulatory protein, luxR family</fullName>
    </submittedName>
</protein>
<dbReference type="CDD" id="cd06170">
    <property type="entry name" value="LuxR_C_like"/>
    <property type="match status" value="1"/>
</dbReference>
<proteinExistence type="predicted"/>
<dbReference type="Proteomes" id="UP000184363">
    <property type="component" value="Unassembled WGS sequence"/>
</dbReference>
<keyword evidence="7" id="KW-1185">Reference proteome</keyword>
<sequence length="174" mass="18819">MSVESIATTHPAEPQSPEAAAAAALAPMVEVWFQMLVDHVPDADRNCTACTHGGTGARHTPWPCALRTVAEAARQEFTQVSVPSPRKPLDDTIGRPAGRRRRLRSPHGVTRMLTAREQEYLQLAADGYDDARIAAELGVPERTVATSIRRLARTLGVPDRTALLVLALREGVIA</sequence>
<name>A0A1M6TYL6_PSETH</name>